<comment type="similarity">
    <text evidence="1 3">Belongs to the short-chain dehydrogenases/reductases (SDR) family.</text>
</comment>
<dbReference type="InterPro" id="IPR002347">
    <property type="entry name" value="SDR_fam"/>
</dbReference>
<dbReference type="OrthoDB" id="1933717at2759"/>
<organism evidence="4 5">
    <name type="scientific">Psylliodes chrysocephalus</name>
    <dbReference type="NCBI Taxonomy" id="3402493"/>
    <lineage>
        <taxon>Eukaryota</taxon>
        <taxon>Metazoa</taxon>
        <taxon>Ecdysozoa</taxon>
        <taxon>Arthropoda</taxon>
        <taxon>Hexapoda</taxon>
        <taxon>Insecta</taxon>
        <taxon>Pterygota</taxon>
        <taxon>Neoptera</taxon>
        <taxon>Endopterygota</taxon>
        <taxon>Coleoptera</taxon>
        <taxon>Polyphaga</taxon>
        <taxon>Cucujiformia</taxon>
        <taxon>Chrysomeloidea</taxon>
        <taxon>Chrysomelidae</taxon>
        <taxon>Galerucinae</taxon>
        <taxon>Alticini</taxon>
        <taxon>Psylliodes</taxon>
    </lineage>
</organism>
<dbReference type="PANTHER" id="PTHR43115">
    <property type="entry name" value="DEHYDROGENASE/REDUCTASE SDR FAMILY MEMBER 11"/>
    <property type="match status" value="1"/>
</dbReference>
<keyword evidence="2" id="KW-0560">Oxidoreductase</keyword>
<evidence type="ECO:0000256" key="2">
    <source>
        <dbReference type="ARBA" id="ARBA00023002"/>
    </source>
</evidence>
<dbReference type="PANTHER" id="PTHR43115:SF4">
    <property type="entry name" value="DEHYDROGENASE_REDUCTASE SDR FAMILY MEMBER 11"/>
    <property type="match status" value="1"/>
</dbReference>
<evidence type="ECO:0000256" key="3">
    <source>
        <dbReference type="RuleBase" id="RU000363"/>
    </source>
</evidence>
<dbReference type="Proteomes" id="UP001153636">
    <property type="component" value="Chromosome 2"/>
</dbReference>
<dbReference type="PRINTS" id="PR00080">
    <property type="entry name" value="SDRFAMILY"/>
</dbReference>
<dbReference type="GO" id="GO:0016616">
    <property type="term" value="F:oxidoreductase activity, acting on the CH-OH group of donors, NAD or NADP as acceptor"/>
    <property type="evidence" value="ECO:0007669"/>
    <property type="project" value="UniProtKB-ARBA"/>
</dbReference>
<dbReference type="FunFam" id="3.40.50.720:FF:000047">
    <property type="entry name" value="NADP-dependent L-serine/L-allo-threonine dehydrogenase"/>
    <property type="match status" value="1"/>
</dbReference>
<dbReference type="PRINTS" id="PR00081">
    <property type="entry name" value="GDHRDH"/>
</dbReference>
<gene>
    <name evidence="4" type="ORF">PSYICH_LOCUS7253</name>
</gene>
<dbReference type="EMBL" id="OV651814">
    <property type="protein sequence ID" value="CAH1106153.1"/>
    <property type="molecule type" value="Genomic_DNA"/>
</dbReference>
<accession>A0A9P0CTW7</accession>
<evidence type="ECO:0000256" key="1">
    <source>
        <dbReference type="ARBA" id="ARBA00006484"/>
    </source>
</evidence>
<evidence type="ECO:0000313" key="5">
    <source>
        <dbReference type="Proteomes" id="UP001153636"/>
    </source>
</evidence>
<protein>
    <recommendedName>
        <fullName evidence="6">Farnesol dehydrogenase-like</fullName>
    </recommendedName>
</protein>
<name>A0A9P0CTW7_9CUCU</name>
<dbReference type="Gene3D" id="3.40.50.720">
    <property type="entry name" value="NAD(P)-binding Rossmann-like Domain"/>
    <property type="match status" value="1"/>
</dbReference>
<evidence type="ECO:0000313" key="4">
    <source>
        <dbReference type="EMBL" id="CAH1106153.1"/>
    </source>
</evidence>
<proteinExistence type="inferred from homology"/>
<sequence length="254" mass="28273">MVLSMERWVNKVAIVTGASAGIGAAIAKQLVEEGIVVVGAARRVELIEELAKTLGDKKGKLHGYKVDLSKEQEIRELFKWTTENLGPVHILINNAAIHVRNDFIDEDIDAWKLTLDVNVLGLSIATTLAIKIMKEQKIDGHIIHINSITGHYVPQLSFHNMYPASKHAVTALTETFRQDINKLNLKIKVTSISPGAVDTPIFDEKIRQNPDFQNLIGQRMLKPEDIADGVVYVLSTPPHVQVHELTIKPVNEKF</sequence>
<dbReference type="SUPFAM" id="SSF51735">
    <property type="entry name" value="NAD(P)-binding Rossmann-fold domains"/>
    <property type="match status" value="1"/>
</dbReference>
<dbReference type="InterPro" id="IPR036291">
    <property type="entry name" value="NAD(P)-bd_dom_sf"/>
</dbReference>
<evidence type="ECO:0008006" key="6">
    <source>
        <dbReference type="Google" id="ProtNLM"/>
    </source>
</evidence>
<dbReference type="AlphaFoldDB" id="A0A9P0CTW7"/>
<reference evidence="4" key="1">
    <citation type="submission" date="2022-01" db="EMBL/GenBank/DDBJ databases">
        <authorList>
            <person name="King R."/>
        </authorList>
    </citation>
    <scope>NUCLEOTIDE SEQUENCE</scope>
</reference>
<keyword evidence="5" id="KW-1185">Reference proteome</keyword>
<dbReference type="Pfam" id="PF00106">
    <property type="entry name" value="adh_short"/>
    <property type="match status" value="1"/>
</dbReference>